<feature type="transmembrane region" description="Helical" evidence="6">
    <location>
        <begin position="307"/>
        <end position="330"/>
    </location>
</feature>
<organism evidence="9">
    <name type="scientific">Nippostrongylus brasiliensis</name>
    <name type="common">Rat hookworm</name>
    <dbReference type="NCBI Taxonomy" id="27835"/>
    <lineage>
        <taxon>Eukaryota</taxon>
        <taxon>Metazoa</taxon>
        <taxon>Ecdysozoa</taxon>
        <taxon>Nematoda</taxon>
        <taxon>Chromadorea</taxon>
        <taxon>Rhabditida</taxon>
        <taxon>Rhabditina</taxon>
        <taxon>Rhabditomorpha</taxon>
        <taxon>Strongyloidea</taxon>
        <taxon>Heligmosomidae</taxon>
        <taxon>Nippostrongylus</taxon>
    </lineage>
</organism>
<feature type="transmembrane region" description="Helical" evidence="6">
    <location>
        <begin position="274"/>
        <end position="295"/>
    </location>
</feature>
<dbReference type="AlphaFoldDB" id="A0A158QYZ1"/>
<dbReference type="GO" id="GO:0016020">
    <property type="term" value="C:membrane"/>
    <property type="evidence" value="ECO:0007669"/>
    <property type="project" value="UniProtKB-SubCell"/>
</dbReference>
<feature type="transmembrane region" description="Helical" evidence="6">
    <location>
        <begin position="53"/>
        <end position="71"/>
    </location>
</feature>
<feature type="transmembrane region" description="Helical" evidence="6">
    <location>
        <begin position="239"/>
        <end position="262"/>
    </location>
</feature>
<evidence type="ECO:0000313" key="9">
    <source>
        <dbReference type="WBParaSite" id="NBR_0000923001-mRNA-1"/>
    </source>
</evidence>
<dbReference type="STRING" id="27835.A0A158QYZ1"/>
<comment type="subcellular location">
    <subcellularLocation>
        <location evidence="1">Membrane</location>
        <topology evidence="1">Multi-pass membrane protein</topology>
    </subcellularLocation>
</comment>
<sequence length="478" mass="52205">MQLTPRRHELLSVYMLGAGTLFMYLGYIIQAFIAESVIHTVSERHPGTISPYAGYYGQAFHYSAFAISSLITPSIQHYVASKWILTLASVLFAIYYLGFMHVNSIYFYLSQALMGIGYSFYNNGEGAYLSEHSSRRTLESNTAIETAVGHSSLFVGGAALALMFYVIAAETPAATAGYSDVQIRIIYGTFFALNVISVIIFASLPTKQHDSIASKSSQEVSTVKQQISKFKSSLTATNMLLLAPFFCHMGLIVSFLMGVYPATLAFTAVLSRDVYIVAIYSLGMGAAEIFGGVVLRRLIKKCGSWGLVLTITVHFVAVASVLVLVVLSVPEMATIQPTDAPTLLIKPSRYVVVVIGFLLGMSDFTITMGRAVICQVAVPDARMEVFSMSRLYQCVASCIVLFITPHLTIRYWCLILAIGLVIGASTFAIVARDYRLFSVPLTEWVKVAVKGAPALWTCAYHEITASGWSFLVGYVTCV</sequence>
<evidence type="ECO:0000256" key="6">
    <source>
        <dbReference type="SAM" id="Phobius"/>
    </source>
</evidence>
<gene>
    <name evidence="7" type="ORF">NBR_LOCUS9231</name>
</gene>
<evidence type="ECO:0000313" key="7">
    <source>
        <dbReference type="EMBL" id="VDL72820.1"/>
    </source>
</evidence>
<proteinExistence type="inferred from homology"/>
<dbReference type="PANTHER" id="PTHR23294">
    <property type="entry name" value="ET TRANSLATION PRODUCT-RELATED"/>
    <property type="match status" value="1"/>
</dbReference>
<evidence type="ECO:0000256" key="4">
    <source>
        <dbReference type="ARBA" id="ARBA00022989"/>
    </source>
</evidence>
<keyword evidence="3 6" id="KW-0812">Transmembrane</keyword>
<feature type="transmembrane region" description="Helical" evidence="6">
    <location>
        <begin position="409"/>
        <end position="431"/>
    </location>
</feature>
<dbReference type="EMBL" id="UYSL01020111">
    <property type="protein sequence ID" value="VDL72820.1"/>
    <property type="molecule type" value="Genomic_DNA"/>
</dbReference>
<protein>
    <submittedName>
        <fullName evidence="9">UNC93-like protein MFSD11 (inferred by orthology to a human protein)</fullName>
    </submittedName>
</protein>
<feature type="transmembrane region" description="Helical" evidence="6">
    <location>
        <begin position="83"/>
        <end position="99"/>
    </location>
</feature>
<feature type="transmembrane region" description="Helical" evidence="6">
    <location>
        <begin position="185"/>
        <end position="204"/>
    </location>
</feature>
<dbReference type="OMA" id="KRSQEWG"/>
<evidence type="ECO:0000256" key="3">
    <source>
        <dbReference type="ARBA" id="ARBA00022692"/>
    </source>
</evidence>
<keyword evidence="8" id="KW-1185">Reference proteome</keyword>
<dbReference type="SUPFAM" id="SSF103473">
    <property type="entry name" value="MFS general substrate transporter"/>
    <property type="match status" value="1"/>
</dbReference>
<dbReference type="InterPro" id="IPR036259">
    <property type="entry name" value="MFS_trans_sf"/>
</dbReference>
<evidence type="ECO:0000313" key="8">
    <source>
        <dbReference type="Proteomes" id="UP000271162"/>
    </source>
</evidence>
<feature type="transmembrane region" description="Helical" evidence="6">
    <location>
        <begin position="350"/>
        <end position="373"/>
    </location>
</feature>
<dbReference type="Pfam" id="PF05978">
    <property type="entry name" value="UNC-93"/>
    <property type="match status" value="1"/>
</dbReference>
<dbReference type="Proteomes" id="UP000271162">
    <property type="component" value="Unassembled WGS sequence"/>
</dbReference>
<accession>A0A158QYZ1</accession>
<keyword evidence="4 6" id="KW-1133">Transmembrane helix</keyword>
<feature type="transmembrane region" description="Helical" evidence="6">
    <location>
        <begin position="385"/>
        <end position="403"/>
    </location>
</feature>
<feature type="transmembrane region" description="Helical" evidence="6">
    <location>
        <begin position="105"/>
        <end position="121"/>
    </location>
</feature>
<evidence type="ECO:0000256" key="2">
    <source>
        <dbReference type="ARBA" id="ARBA00009172"/>
    </source>
</evidence>
<reference evidence="7 8" key="2">
    <citation type="submission" date="2018-11" db="EMBL/GenBank/DDBJ databases">
        <authorList>
            <consortium name="Pathogen Informatics"/>
        </authorList>
    </citation>
    <scope>NUCLEOTIDE SEQUENCE [LARGE SCALE GENOMIC DNA]</scope>
</reference>
<dbReference type="PANTHER" id="PTHR23294:SF21">
    <property type="entry name" value="UNC93-LIKE PROTEIN MFSD11"/>
    <property type="match status" value="1"/>
</dbReference>
<feature type="transmembrane region" description="Helical" evidence="6">
    <location>
        <begin position="12"/>
        <end position="33"/>
    </location>
</feature>
<dbReference type="Gene3D" id="1.20.1250.20">
    <property type="entry name" value="MFS general substrate transporter like domains"/>
    <property type="match status" value="1"/>
</dbReference>
<comment type="similarity">
    <text evidence="2">Belongs to the unc-93 family.</text>
</comment>
<name>A0A158QYZ1_NIPBR</name>
<evidence type="ECO:0000256" key="1">
    <source>
        <dbReference type="ARBA" id="ARBA00004141"/>
    </source>
</evidence>
<evidence type="ECO:0000256" key="5">
    <source>
        <dbReference type="ARBA" id="ARBA00023136"/>
    </source>
</evidence>
<dbReference type="WBParaSite" id="NBR_0000923001-mRNA-1">
    <property type="protein sequence ID" value="NBR_0000923001-mRNA-1"/>
    <property type="gene ID" value="NBR_0000923001"/>
</dbReference>
<feature type="transmembrane region" description="Helical" evidence="6">
    <location>
        <begin position="142"/>
        <end position="165"/>
    </location>
</feature>
<dbReference type="InterPro" id="IPR010291">
    <property type="entry name" value="Ion_channel_UNC-93"/>
</dbReference>
<dbReference type="InterPro" id="IPR051617">
    <property type="entry name" value="UNC-93-like_regulator"/>
</dbReference>
<keyword evidence="5 6" id="KW-0472">Membrane</keyword>
<reference evidence="9" key="1">
    <citation type="submission" date="2016-04" db="UniProtKB">
        <authorList>
            <consortium name="WormBaseParasite"/>
        </authorList>
    </citation>
    <scope>IDENTIFICATION</scope>
</reference>